<organism evidence="2 3">
    <name type="scientific">Haemonchus placei</name>
    <name type="common">Barber's pole worm</name>
    <dbReference type="NCBI Taxonomy" id="6290"/>
    <lineage>
        <taxon>Eukaryota</taxon>
        <taxon>Metazoa</taxon>
        <taxon>Ecdysozoa</taxon>
        <taxon>Nematoda</taxon>
        <taxon>Chromadorea</taxon>
        <taxon>Rhabditida</taxon>
        <taxon>Rhabditina</taxon>
        <taxon>Rhabditomorpha</taxon>
        <taxon>Strongyloidea</taxon>
        <taxon>Trichostrongylidae</taxon>
        <taxon>Haemonchus</taxon>
    </lineage>
</organism>
<dbReference type="AlphaFoldDB" id="A0A3P7WHS9"/>
<gene>
    <name evidence="2" type="ORF">HPLM_LOCUS16501</name>
</gene>
<dbReference type="Proteomes" id="UP000268014">
    <property type="component" value="Unassembled WGS sequence"/>
</dbReference>
<dbReference type="EMBL" id="UZAF01019452">
    <property type="protein sequence ID" value="VDO60296.1"/>
    <property type="molecule type" value="Genomic_DNA"/>
</dbReference>
<name>A0A3P7WHS9_HAEPC</name>
<reference evidence="2 3" key="1">
    <citation type="submission" date="2018-11" db="EMBL/GenBank/DDBJ databases">
        <authorList>
            <consortium name="Pathogen Informatics"/>
        </authorList>
    </citation>
    <scope>NUCLEOTIDE SEQUENCE [LARGE SCALE GENOMIC DNA]</scope>
    <source>
        <strain evidence="2 3">MHpl1</strain>
    </source>
</reference>
<feature type="compositionally biased region" description="Low complexity" evidence="1">
    <location>
        <begin position="26"/>
        <end position="44"/>
    </location>
</feature>
<protein>
    <submittedName>
        <fullName evidence="2">Uncharacterized protein</fullName>
    </submittedName>
</protein>
<evidence type="ECO:0000313" key="2">
    <source>
        <dbReference type="EMBL" id="VDO60296.1"/>
    </source>
</evidence>
<proteinExistence type="predicted"/>
<accession>A0A3P7WHS9</accession>
<feature type="region of interest" description="Disordered" evidence="1">
    <location>
        <begin position="26"/>
        <end position="46"/>
    </location>
</feature>
<sequence>MMGRRGALDATSSFNAFICCSSFVSSRFSHESPSSSPTTVGSSGMEELTSTDFTCELDCPDASDKPAIGSNLVAAVSVDDLFKSMTGSKSFGSFSGEPDTVKLSMYNLRTALF</sequence>
<evidence type="ECO:0000256" key="1">
    <source>
        <dbReference type="SAM" id="MobiDB-lite"/>
    </source>
</evidence>
<evidence type="ECO:0000313" key="3">
    <source>
        <dbReference type="Proteomes" id="UP000268014"/>
    </source>
</evidence>
<keyword evidence="3" id="KW-1185">Reference proteome</keyword>